<sequence length="460" mass="48552">MRQNIMRQGMTGVSDSSDSSDKAANPVERKPGSAGTAGAAAPAIKFIPALSDAQGARQAWDLFTAVFQTQPEGVWDAPGRVNLIGEHTDYNGGLCLPIALPHRTFIALRSRTDTQVNLVSSINPDSLAHADLQGLEAGGVEGWAAYPVGVAWAMRRQGLPVRGFDAAFVSCLPLGAGLSSSAAMTCSTALALDEAFNLGYGKSDEGRVTLISMAIASENEMAGASTGGLDQNASMRCQEGKALLLDCRPGLTSFENVSQQDCDLSAYGLELLVVDTCAPHQLNDGQYAQRRATCEAAAHKLGVANLREVADTLAAQTGDDEEARLAALKTVVNKLDNPVEMKRVRHVVTEIWRVTEFVRAFAQGDIERAGHLFNASHVSLRDDYQVTVPELDLAVETARANGAYGARMTGGGFGGSIIALVNQGQSQPLAQKIATAFADRGFNQPRALTAVASGPAQRVL</sequence>
<evidence type="ECO:0000256" key="11">
    <source>
        <dbReference type="SAM" id="MobiDB-lite"/>
    </source>
</evidence>
<dbReference type="SUPFAM" id="SSF54211">
    <property type="entry name" value="Ribosomal protein S5 domain 2-like"/>
    <property type="match status" value="1"/>
</dbReference>
<evidence type="ECO:0000256" key="7">
    <source>
        <dbReference type="ARBA" id="ARBA00022842"/>
    </source>
</evidence>
<feature type="domain" description="GHMP kinase N-terminal" evidence="12">
    <location>
        <begin position="146"/>
        <end position="235"/>
    </location>
</feature>
<dbReference type="Pfam" id="PF10509">
    <property type="entry name" value="GalKase_gal_bdg"/>
    <property type="match status" value="1"/>
</dbReference>
<dbReference type="InterPro" id="IPR006204">
    <property type="entry name" value="GHMP_kinase_N_dom"/>
</dbReference>
<proteinExistence type="inferred from homology"/>
<evidence type="ECO:0000256" key="4">
    <source>
        <dbReference type="ARBA" id="ARBA00022741"/>
    </source>
</evidence>
<dbReference type="RefSeq" id="WP_006293747.1">
    <property type="nucleotide sequence ID" value="NZ_GG770226.1"/>
</dbReference>
<keyword evidence="5 15" id="KW-0418">Kinase</keyword>
<dbReference type="GO" id="GO:0046872">
    <property type="term" value="F:metal ion binding"/>
    <property type="evidence" value="ECO:0007669"/>
    <property type="project" value="UniProtKB-KW"/>
</dbReference>
<evidence type="ECO:0000256" key="6">
    <source>
        <dbReference type="ARBA" id="ARBA00022840"/>
    </source>
</evidence>
<protein>
    <recommendedName>
        <fullName evidence="10">Galactokinase</fullName>
        <ecNumber evidence="10">2.7.1.6</ecNumber>
    </recommendedName>
</protein>
<dbReference type="Pfam" id="PF00288">
    <property type="entry name" value="GHMP_kinases_N"/>
    <property type="match status" value="1"/>
</dbReference>
<organism evidence="15 16">
    <name type="scientific">Scardovia inopinata F0304</name>
    <dbReference type="NCBI Taxonomy" id="641146"/>
    <lineage>
        <taxon>Bacteria</taxon>
        <taxon>Bacillati</taxon>
        <taxon>Actinomycetota</taxon>
        <taxon>Actinomycetes</taxon>
        <taxon>Bifidobacteriales</taxon>
        <taxon>Bifidobacteriaceae</taxon>
        <taxon>Scardovia</taxon>
    </lineage>
</organism>
<comment type="similarity">
    <text evidence="1">Belongs to the GHMP kinase family. GalK subfamily.</text>
</comment>
<dbReference type="PIRSF" id="PIRSF000530">
    <property type="entry name" value="Galactokinase"/>
    <property type="match status" value="1"/>
</dbReference>
<dbReference type="Pfam" id="PF08544">
    <property type="entry name" value="GHMP_kinases_C"/>
    <property type="match status" value="1"/>
</dbReference>
<dbReference type="PROSITE" id="PS00106">
    <property type="entry name" value="GALACTOKINASE"/>
    <property type="match status" value="1"/>
</dbReference>
<evidence type="ECO:0000259" key="13">
    <source>
        <dbReference type="Pfam" id="PF08544"/>
    </source>
</evidence>
<evidence type="ECO:0000256" key="8">
    <source>
        <dbReference type="ARBA" id="ARBA00023144"/>
    </source>
</evidence>
<feature type="domain" description="Galactokinase N-terminal" evidence="14">
    <location>
        <begin position="62"/>
        <end position="109"/>
    </location>
</feature>
<dbReference type="AlphaFoldDB" id="W5IHG5"/>
<dbReference type="InterPro" id="IPR036554">
    <property type="entry name" value="GHMP_kinase_C_sf"/>
</dbReference>
<evidence type="ECO:0000259" key="14">
    <source>
        <dbReference type="Pfam" id="PF10509"/>
    </source>
</evidence>
<dbReference type="PROSITE" id="PS00627">
    <property type="entry name" value="GHMP_KINASES_ATP"/>
    <property type="match status" value="1"/>
</dbReference>
<gene>
    <name evidence="15" type="ORF">HMPREF9020_01358</name>
</gene>
<evidence type="ECO:0000259" key="12">
    <source>
        <dbReference type="Pfam" id="PF00288"/>
    </source>
</evidence>
<dbReference type="PANTHER" id="PTHR10457">
    <property type="entry name" value="MEVALONATE KINASE/GALACTOKINASE"/>
    <property type="match status" value="1"/>
</dbReference>
<evidence type="ECO:0000256" key="10">
    <source>
        <dbReference type="NCBIfam" id="TIGR00131"/>
    </source>
</evidence>
<keyword evidence="6" id="KW-0067">ATP-binding</keyword>
<dbReference type="GO" id="GO:0005829">
    <property type="term" value="C:cytosol"/>
    <property type="evidence" value="ECO:0007669"/>
    <property type="project" value="TreeGrafter"/>
</dbReference>
<dbReference type="PANTHER" id="PTHR10457:SF7">
    <property type="entry name" value="GALACTOKINASE-RELATED"/>
    <property type="match status" value="1"/>
</dbReference>
<evidence type="ECO:0000256" key="9">
    <source>
        <dbReference type="ARBA" id="ARBA00023277"/>
    </source>
</evidence>
<keyword evidence="3" id="KW-0479">Metal-binding</keyword>
<keyword evidence="4" id="KW-0547">Nucleotide-binding</keyword>
<evidence type="ECO:0000313" key="15">
    <source>
        <dbReference type="EMBL" id="EFG26274.1"/>
    </source>
</evidence>
<dbReference type="eggNOG" id="COG0153">
    <property type="taxonomic scope" value="Bacteria"/>
</dbReference>
<keyword evidence="2" id="KW-0808">Transferase</keyword>
<keyword evidence="16" id="KW-1185">Reference proteome</keyword>
<evidence type="ECO:0000256" key="2">
    <source>
        <dbReference type="ARBA" id="ARBA00022679"/>
    </source>
</evidence>
<dbReference type="InterPro" id="IPR014721">
    <property type="entry name" value="Ribsml_uS5_D2-typ_fold_subgr"/>
</dbReference>
<dbReference type="Gene3D" id="3.30.70.890">
    <property type="entry name" value="GHMP kinase, C-terminal domain"/>
    <property type="match status" value="1"/>
</dbReference>
<reference evidence="15 16" key="1">
    <citation type="submission" date="2012-01" db="EMBL/GenBank/DDBJ databases">
        <title>The Genome Sequence of Scardovia inopinata F0304.</title>
        <authorList>
            <consortium name="The Broad Institute Genome Sequencing Platform"/>
            <person name="Ward D."/>
            <person name="Earl A."/>
            <person name="Feldgarden M."/>
            <person name="Gevers D."/>
            <person name="Young S."/>
            <person name="Zeng Q."/>
            <person name="Koehrsen M."/>
            <person name="Alvarado L."/>
            <person name="Berlin A.M."/>
            <person name="Borenstein D."/>
            <person name="Chapman S.B."/>
            <person name="Chen Z."/>
            <person name="Engels R."/>
            <person name="Freedman E."/>
            <person name="Gellesch M."/>
            <person name="Goldberg J."/>
            <person name="Griggs A."/>
            <person name="Gujja S."/>
            <person name="Heilman E.R."/>
            <person name="Heiman D.I."/>
            <person name="Hepburn T.A."/>
            <person name="Howarth C."/>
            <person name="Jen D."/>
            <person name="Larson L."/>
            <person name="Mehta T."/>
            <person name="Park D."/>
            <person name="Pearson M."/>
            <person name="Richards J."/>
            <person name="Roberts A."/>
            <person name="Saif S."/>
            <person name="Shea T.D."/>
            <person name="Shenoy N."/>
            <person name="Sisk P."/>
            <person name="Stolte C."/>
            <person name="Sykes S.N."/>
            <person name="Walk T."/>
            <person name="White J."/>
            <person name="Yandava C."/>
            <person name="Izard J."/>
            <person name="Baranova O.V."/>
            <person name="Blanton J.M."/>
            <person name="Tanner A.C."/>
            <person name="Dewhirst F."/>
            <person name="Haas B."/>
            <person name="Nusbaum C."/>
            <person name="Birren B."/>
        </authorList>
    </citation>
    <scope>NUCLEOTIDE SEQUENCE [LARGE SCALE GENOMIC DNA]</scope>
    <source>
        <strain evidence="15 16">F0304</strain>
    </source>
</reference>
<keyword evidence="9" id="KW-0119">Carbohydrate metabolism</keyword>
<evidence type="ECO:0000256" key="1">
    <source>
        <dbReference type="ARBA" id="ARBA00006566"/>
    </source>
</evidence>
<dbReference type="Gene3D" id="3.30.230.10">
    <property type="match status" value="1"/>
</dbReference>
<feature type="domain" description="GHMP kinase C-terminal" evidence="13">
    <location>
        <begin position="358"/>
        <end position="437"/>
    </location>
</feature>
<dbReference type="HOGENOM" id="CLU_017814_2_1_11"/>
<dbReference type="GO" id="GO:0004335">
    <property type="term" value="F:galactokinase activity"/>
    <property type="evidence" value="ECO:0007669"/>
    <property type="project" value="UniProtKB-UniRule"/>
</dbReference>
<dbReference type="SUPFAM" id="SSF55060">
    <property type="entry name" value="GHMP Kinase, C-terminal domain"/>
    <property type="match status" value="1"/>
</dbReference>
<accession>W5IHG5</accession>
<keyword evidence="8" id="KW-0299">Galactose metabolism</keyword>
<dbReference type="InterPro" id="IPR019539">
    <property type="entry name" value="GalKase_N"/>
</dbReference>
<feature type="region of interest" description="Disordered" evidence="11">
    <location>
        <begin position="1"/>
        <end position="38"/>
    </location>
</feature>
<dbReference type="GO" id="GO:0006012">
    <property type="term" value="P:galactose metabolic process"/>
    <property type="evidence" value="ECO:0007669"/>
    <property type="project" value="UniProtKB-UniRule"/>
</dbReference>
<dbReference type="InterPro" id="IPR019741">
    <property type="entry name" value="Galactokinase_CS"/>
</dbReference>
<keyword evidence="7" id="KW-0460">Magnesium</keyword>
<dbReference type="InterPro" id="IPR000705">
    <property type="entry name" value="Galactokinase"/>
</dbReference>
<dbReference type="PRINTS" id="PR00959">
    <property type="entry name" value="MEVGALKINASE"/>
</dbReference>
<evidence type="ECO:0000256" key="3">
    <source>
        <dbReference type="ARBA" id="ARBA00022723"/>
    </source>
</evidence>
<comment type="caution">
    <text evidence="15">The sequence shown here is derived from an EMBL/GenBank/DDBJ whole genome shotgun (WGS) entry which is preliminary data.</text>
</comment>
<dbReference type="Proteomes" id="UP000005777">
    <property type="component" value="Unassembled WGS sequence"/>
</dbReference>
<dbReference type="InterPro" id="IPR006203">
    <property type="entry name" value="GHMP_knse_ATP-bd_CS"/>
</dbReference>
<evidence type="ECO:0000313" key="16">
    <source>
        <dbReference type="Proteomes" id="UP000005777"/>
    </source>
</evidence>
<dbReference type="EMBL" id="ADCX01000013">
    <property type="protein sequence ID" value="EFG26274.1"/>
    <property type="molecule type" value="Genomic_DNA"/>
</dbReference>
<dbReference type="InterPro" id="IPR006206">
    <property type="entry name" value="Mevalonate/galactokinase"/>
</dbReference>
<dbReference type="NCBIfam" id="TIGR00131">
    <property type="entry name" value="gal_kin"/>
    <property type="match status" value="1"/>
</dbReference>
<dbReference type="FunFam" id="3.30.70.890:FF:000001">
    <property type="entry name" value="Galactokinase"/>
    <property type="match status" value="1"/>
</dbReference>
<evidence type="ECO:0000256" key="5">
    <source>
        <dbReference type="ARBA" id="ARBA00022777"/>
    </source>
</evidence>
<dbReference type="InterPro" id="IPR020568">
    <property type="entry name" value="Ribosomal_Su5_D2-typ_SF"/>
</dbReference>
<dbReference type="EC" id="2.7.1.6" evidence="10"/>
<name>W5IHG5_SCAIO</name>
<dbReference type="InterPro" id="IPR013750">
    <property type="entry name" value="GHMP_kinase_C_dom"/>
</dbReference>
<dbReference type="GO" id="GO:0005524">
    <property type="term" value="F:ATP binding"/>
    <property type="evidence" value="ECO:0007669"/>
    <property type="project" value="UniProtKB-UniRule"/>
</dbReference>
<dbReference type="PRINTS" id="PR00473">
    <property type="entry name" value="GALCTOKINASE"/>
</dbReference>